<dbReference type="Pfam" id="PF00034">
    <property type="entry name" value="Cytochrom_C"/>
    <property type="match status" value="2"/>
</dbReference>
<gene>
    <name evidence="8" type="ORF">J2S73_003156</name>
</gene>
<dbReference type="SUPFAM" id="SSF46626">
    <property type="entry name" value="Cytochrome c"/>
    <property type="match status" value="3"/>
</dbReference>
<evidence type="ECO:0000313" key="9">
    <source>
        <dbReference type="Proteomes" id="UP001229244"/>
    </source>
</evidence>
<evidence type="ECO:0000256" key="5">
    <source>
        <dbReference type="SAM" id="MobiDB-lite"/>
    </source>
</evidence>
<dbReference type="EMBL" id="JAUSUL010000003">
    <property type="protein sequence ID" value="MDQ0316680.1"/>
    <property type="molecule type" value="Genomic_DNA"/>
</dbReference>
<evidence type="ECO:0000256" key="1">
    <source>
        <dbReference type="ARBA" id="ARBA00022617"/>
    </source>
</evidence>
<dbReference type="Gene3D" id="1.10.760.10">
    <property type="entry name" value="Cytochrome c-like domain"/>
    <property type="match status" value="3"/>
</dbReference>
<keyword evidence="3 4" id="KW-0408">Iron</keyword>
<evidence type="ECO:0000256" key="3">
    <source>
        <dbReference type="ARBA" id="ARBA00023004"/>
    </source>
</evidence>
<comment type="caution">
    <text evidence="8">The sequence shown here is derived from an EMBL/GenBank/DDBJ whole genome shotgun (WGS) entry which is preliminary data.</text>
</comment>
<keyword evidence="6" id="KW-0812">Transmembrane</keyword>
<reference evidence="8" key="1">
    <citation type="submission" date="2023-07" db="EMBL/GenBank/DDBJ databases">
        <title>Genomic Encyclopedia of Type Strains, Phase IV (KMG-IV): sequencing the most valuable type-strain genomes for metagenomic binning, comparative biology and taxonomic classification.</title>
        <authorList>
            <person name="Goeker M."/>
        </authorList>
    </citation>
    <scope>NUCLEOTIDE SEQUENCE</scope>
    <source>
        <strain evidence="8">DSM 21202</strain>
    </source>
</reference>
<keyword evidence="1 4" id="KW-0349">Heme</keyword>
<evidence type="ECO:0000256" key="6">
    <source>
        <dbReference type="SAM" id="Phobius"/>
    </source>
</evidence>
<keyword evidence="9" id="KW-1185">Reference proteome</keyword>
<evidence type="ECO:0000313" key="8">
    <source>
        <dbReference type="EMBL" id="MDQ0316680.1"/>
    </source>
</evidence>
<keyword evidence="6" id="KW-1133">Transmembrane helix</keyword>
<dbReference type="InterPro" id="IPR051459">
    <property type="entry name" value="Cytochrome_c-type_DH"/>
</dbReference>
<dbReference type="RefSeq" id="WP_306886561.1">
    <property type="nucleotide sequence ID" value="NZ_JAUSUL010000003.1"/>
</dbReference>
<dbReference type="GO" id="GO:0046872">
    <property type="term" value="F:metal ion binding"/>
    <property type="evidence" value="ECO:0007669"/>
    <property type="project" value="UniProtKB-KW"/>
</dbReference>
<dbReference type="GO" id="GO:0009055">
    <property type="term" value="F:electron transfer activity"/>
    <property type="evidence" value="ECO:0007669"/>
    <property type="project" value="InterPro"/>
</dbReference>
<feature type="transmembrane region" description="Helical" evidence="6">
    <location>
        <begin position="31"/>
        <end position="53"/>
    </location>
</feature>
<sequence length="630" mass="65509">MYDHIDTATRLSTRAADPGIGRRTLSQARRAIAGTALAAPALLFALGSAPVLAQSDTSGNSGNAASQSTSGSTSSDATTGSDATAAKSTTSAAADDLIAKGKYLVTAADCMPCHTGQGAEPFSGGLMLDTPFGGISSPNITPDNETGIGTWSEKEFYRALHNGIGKDGEYLYPAMPYTSFTKITEDDVKAIYAYLQSLQPVNNPRKPNTMTFPFNVRDGLAAWNLLYFTPGTFQPDPSLSDQINRGAYLVEGPGHCGECHTPRNVAGAMENSEFLAGGKLLGQPYSAPNISGSLQDGIGDWSTQEIVDYLHTGADKKKGTVFGPMADVVTHSLSKLTDDDIEAIAVYLKQTKAESGDETKVADTTTKAGSEVYLNNCAQCHQSTGLGISGSVPPLAGNDAVAQAGPQNAITAVLGGLPGQGSYIQMPAFGGQFDDQQIADVVNFVRTNWGNEGSADATPSMVASLRNQVTPTGVASEAARSFGCPAVSESGSQDAITAPAKAILDGFQGVTDAEMSNRVGELVRLVKSANPGSQDADIADTLVAAYCPVVAADGDLTISEKKARIDTFLTEVNSELDRSTMPSGSRVLLQVPVSPEVADQVNSAARAAKEQPGEYLGKLIEDQVKAPAAQ</sequence>
<dbReference type="PANTHER" id="PTHR35008">
    <property type="entry name" value="BLL4482 PROTEIN-RELATED"/>
    <property type="match status" value="1"/>
</dbReference>
<dbReference type="InterPro" id="IPR009056">
    <property type="entry name" value="Cyt_c-like_dom"/>
</dbReference>
<keyword evidence="6" id="KW-0472">Membrane</keyword>
<protein>
    <submittedName>
        <fullName evidence="8">Mono/diheme cytochrome c family protein</fullName>
    </submittedName>
</protein>
<dbReference type="PANTHER" id="PTHR35008:SF4">
    <property type="entry name" value="BLL4482 PROTEIN"/>
    <property type="match status" value="1"/>
</dbReference>
<keyword evidence="2 4" id="KW-0479">Metal-binding</keyword>
<dbReference type="PROSITE" id="PS51007">
    <property type="entry name" value="CYTC"/>
    <property type="match status" value="3"/>
</dbReference>
<feature type="domain" description="Cytochrome c" evidence="7">
    <location>
        <begin position="241"/>
        <end position="352"/>
    </location>
</feature>
<evidence type="ECO:0000259" key="7">
    <source>
        <dbReference type="PROSITE" id="PS51007"/>
    </source>
</evidence>
<evidence type="ECO:0000256" key="2">
    <source>
        <dbReference type="ARBA" id="ARBA00022723"/>
    </source>
</evidence>
<dbReference type="AlphaFoldDB" id="A0AAE4ATW9"/>
<accession>A0AAE4ATW9</accession>
<feature type="compositionally biased region" description="Low complexity" evidence="5">
    <location>
        <begin position="57"/>
        <end position="86"/>
    </location>
</feature>
<evidence type="ECO:0000256" key="4">
    <source>
        <dbReference type="PROSITE-ProRule" id="PRU00433"/>
    </source>
</evidence>
<name>A0AAE4ATW9_9HYPH</name>
<proteinExistence type="predicted"/>
<feature type="domain" description="Cytochrome c" evidence="7">
    <location>
        <begin position="96"/>
        <end position="199"/>
    </location>
</feature>
<dbReference type="InterPro" id="IPR036909">
    <property type="entry name" value="Cyt_c-like_dom_sf"/>
</dbReference>
<organism evidence="8 9">
    <name type="scientific">Amorphus orientalis</name>
    <dbReference type="NCBI Taxonomy" id="649198"/>
    <lineage>
        <taxon>Bacteria</taxon>
        <taxon>Pseudomonadati</taxon>
        <taxon>Pseudomonadota</taxon>
        <taxon>Alphaproteobacteria</taxon>
        <taxon>Hyphomicrobiales</taxon>
        <taxon>Amorphaceae</taxon>
        <taxon>Amorphus</taxon>
    </lineage>
</organism>
<feature type="region of interest" description="Disordered" evidence="5">
    <location>
        <begin position="56"/>
        <end position="86"/>
    </location>
</feature>
<dbReference type="GO" id="GO:0020037">
    <property type="term" value="F:heme binding"/>
    <property type="evidence" value="ECO:0007669"/>
    <property type="project" value="InterPro"/>
</dbReference>
<dbReference type="Proteomes" id="UP001229244">
    <property type="component" value="Unassembled WGS sequence"/>
</dbReference>
<feature type="domain" description="Cytochrome c" evidence="7">
    <location>
        <begin position="364"/>
        <end position="449"/>
    </location>
</feature>